<gene>
    <name evidence="2" type="ORF">GHC57_17020</name>
</gene>
<dbReference type="EMBL" id="WIVE01000079">
    <property type="protein sequence ID" value="MQX38220.1"/>
    <property type="molecule type" value="Genomic_DNA"/>
</dbReference>
<accession>A0A7X1ZJ71</accession>
<protein>
    <submittedName>
        <fullName evidence="2">Glycosyltransferase</fullName>
    </submittedName>
</protein>
<dbReference type="RefSeq" id="WP_153346458.1">
    <property type="nucleotide sequence ID" value="NZ_WIVE01000079.1"/>
</dbReference>
<proteinExistence type="predicted"/>
<dbReference type="Gene3D" id="2.160.10.10">
    <property type="entry name" value="Hexapeptide repeat proteins"/>
    <property type="match status" value="1"/>
</dbReference>
<organism evidence="2 3">
    <name type="scientific">Roseospira navarrensis</name>
    <dbReference type="NCBI Taxonomy" id="140058"/>
    <lineage>
        <taxon>Bacteria</taxon>
        <taxon>Pseudomonadati</taxon>
        <taxon>Pseudomonadota</taxon>
        <taxon>Alphaproteobacteria</taxon>
        <taxon>Rhodospirillales</taxon>
        <taxon>Rhodospirillaceae</taxon>
        <taxon>Roseospira</taxon>
    </lineage>
</organism>
<dbReference type="SUPFAM" id="SSF51161">
    <property type="entry name" value="Trimeric LpxA-like enzymes"/>
    <property type="match status" value="1"/>
</dbReference>
<feature type="domain" description="Glycosyltransferase subfamily 4-like N-terminal" evidence="1">
    <location>
        <begin position="231"/>
        <end position="390"/>
    </location>
</feature>
<evidence type="ECO:0000313" key="3">
    <source>
        <dbReference type="Proteomes" id="UP000434582"/>
    </source>
</evidence>
<dbReference type="PANTHER" id="PTHR45947:SF3">
    <property type="entry name" value="SULFOQUINOVOSYL TRANSFERASE SQD2"/>
    <property type="match status" value="1"/>
</dbReference>
<dbReference type="InterPro" id="IPR011004">
    <property type="entry name" value="Trimer_LpxA-like_sf"/>
</dbReference>
<reference evidence="2 3" key="1">
    <citation type="submission" date="2019-10" db="EMBL/GenBank/DDBJ databases">
        <title>Draft whole-genome sequence of the purple nonsulfur photosynthetic bacterium Roseospira navarrensis DSM 15114.</title>
        <authorList>
            <person name="Kyndt J.A."/>
            <person name="Meyer T.E."/>
        </authorList>
    </citation>
    <scope>NUCLEOTIDE SEQUENCE [LARGE SCALE GENOMIC DNA]</scope>
    <source>
        <strain evidence="2 3">DSM 15114</strain>
    </source>
</reference>
<evidence type="ECO:0000313" key="2">
    <source>
        <dbReference type="EMBL" id="MQX38220.1"/>
    </source>
</evidence>
<dbReference type="AlphaFoldDB" id="A0A7X1ZJ71"/>
<dbReference type="Gene3D" id="3.40.50.2000">
    <property type="entry name" value="Glycogen Phosphorylase B"/>
    <property type="match status" value="2"/>
</dbReference>
<dbReference type="OrthoDB" id="9815592at2"/>
<sequence>MESDTHIRDARAHDPFTGAATFSLRHRAFRALWFLVWTLGAAWTPPPLHQWRVALLRLFGARVAWSARVYGTTRVWYPPNLTVGPQAMVGPGVICYCMGPVEIGARAVISQRAHLCGGTHRVDDPYFQLYTRPIRIGDFAWVAAEAFVGPGVTVGEGAVLGARGVATRDLDPWTVSAGNPAQPLRARDRAAFDAVRAAIPDRDPAPKREAPAPRDDILIVAAHIPPARGYGGVAESAAALARQWSADGLTVHVVASDASKGARPTAAQAERACGCRVSLYAAPVEIRSLGFGLGAPLMIWRAVGRARAVYIAGIGTWPVTLALVICRLRGVPFVLGLHGNYMRPLADVIRARRPVKRLLYARLVQPVGNRARALHVLSPMEAEHARPYFSAPFVVAPVGVDCRALQPAPPPPLASGRDGGLRYLYVGRFAPEKSTVAMVEAWRAAARPADTLTLVGDGGGAYADTVKAMARADSRIETTGYLDRAAVLEAHRQHHLLILPSGMGGTGFESFGIVAGEALALGRPVLAARGLPWDDLEAHGAGLVFNPSPDGLADAMDRAAAWSPGAYAAACAAARAYAEGRIDMGRSALDLAEALLAPTGPDRAREG</sequence>
<name>A0A7X1ZJ71_9PROT</name>
<comment type="caution">
    <text evidence="2">The sequence shown here is derived from an EMBL/GenBank/DDBJ whole genome shotgun (WGS) entry which is preliminary data.</text>
</comment>
<evidence type="ECO:0000259" key="1">
    <source>
        <dbReference type="Pfam" id="PF13579"/>
    </source>
</evidence>
<dbReference type="InterPro" id="IPR050194">
    <property type="entry name" value="Glycosyltransferase_grp1"/>
</dbReference>
<dbReference type="Proteomes" id="UP000434582">
    <property type="component" value="Unassembled WGS sequence"/>
</dbReference>
<keyword evidence="2" id="KW-0808">Transferase</keyword>
<dbReference type="Pfam" id="PF13692">
    <property type="entry name" value="Glyco_trans_1_4"/>
    <property type="match status" value="1"/>
</dbReference>
<dbReference type="CDD" id="cd05825">
    <property type="entry name" value="LbH_wcaF_like"/>
    <property type="match status" value="1"/>
</dbReference>
<dbReference type="PANTHER" id="PTHR45947">
    <property type="entry name" value="SULFOQUINOVOSYL TRANSFERASE SQD2"/>
    <property type="match status" value="1"/>
</dbReference>
<dbReference type="InterPro" id="IPR028098">
    <property type="entry name" value="Glyco_trans_4-like_N"/>
</dbReference>
<dbReference type="Pfam" id="PF13579">
    <property type="entry name" value="Glyco_trans_4_4"/>
    <property type="match status" value="1"/>
</dbReference>
<dbReference type="SUPFAM" id="SSF53756">
    <property type="entry name" value="UDP-Glycosyltransferase/glycogen phosphorylase"/>
    <property type="match status" value="1"/>
</dbReference>
<dbReference type="GO" id="GO:0016757">
    <property type="term" value="F:glycosyltransferase activity"/>
    <property type="evidence" value="ECO:0007669"/>
    <property type="project" value="TreeGrafter"/>
</dbReference>
<keyword evidence="3" id="KW-1185">Reference proteome</keyword>